<keyword evidence="5" id="KW-1185">Reference proteome</keyword>
<reference evidence="4 5" key="1">
    <citation type="submission" date="2023-12" db="EMBL/GenBank/DDBJ databases">
        <title>A high-quality genome assembly for Dillenia turbinata (Dilleniales).</title>
        <authorList>
            <person name="Chanderbali A."/>
        </authorList>
    </citation>
    <scope>NUCLEOTIDE SEQUENCE [LARGE SCALE GENOMIC DNA]</scope>
    <source>
        <strain evidence="4">LSX21</strain>
        <tissue evidence="4">Leaf</tissue>
    </source>
</reference>
<evidence type="ECO:0000313" key="4">
    <source>
        <dbReference type="EMBL" id="KAK6943435.1"/>
    </source>
</evidence>
<keyword evidence="2" id="KW-0812">Transmembrane</keyword>
<comment type="similarity">
    <text evidence="1">Belongs to the PC-esterase family. TBL subfamily.</text>
</comment>
<gene>
    <name evidence="4" type="ORF">RJ641_024537</name>
</gene>
<keyword evidence="2" id="KW-1133">Transmembrane helix</keyword>
<evidence type="ECO:0000256" key="1">
    <source>
        <dbReference type="ARBA" id="ARBA00007727"/>
    </source>
</evidence>
<proteinExistence type="inferred from homology"/>
<evidence type="ECO:0000313" key="5">
    <source>
        <dbReference type="Proteomes" id="UP001370490"/>
    </source>
</evidence>
<accession>A0AAN8W117</accession>
<dbReference type="Pfam" id="PF13839">
    <property type="entry name" value="PC-Esterase"/>
    <property type="match status" value="1"/>
</dbReference>
<comment type="caution">
    <text evidence="4">The sequence shown here is derived from an EMBL/GenBank/DDBJ whole genome shotgun (WGS) entry which is preliminary data.</text>
</comment>
<name>A0AAN8W117_9MAGN</name>
<evidence type="ECO:0000259" key="3">
    <source>
        <dbReference type="Pfam" id="PF13839"/>
    </source>
</evidence>
<dbReference type="InterPro" id="IPR026057">
    <property type="entry name" value="TBL_C"/>
</dbReference>
<evidence type="ECO:0000256" key="2">
    <source>
        <dbReference type="SAM" id="Phobius"/>
    </source>
</evidence>
<protein>
    <submittedName>
        <fullName evidence="4">PC-Esterase</fullName>
    </submittedName>
</protein>
<feature type="transmembrane region" description="Helical" evidence="2">
    <location>
        <begin position="12"/>
        <end position="30"/>
    </location>
</feature>
<feature type="domain" description="Trichome birefringence-like C-terminal" evidence="3">
    <location>
        <begin position="49"/>
        <end position="101"/>
    </location>
</feature>
<dbReference type="AlphaFoldDB" id="A0AAN8W117"/>
<organism evidence="4 5">
    <name type="scientific">Dillenia turbinata</name>
    <dbReference type="NCBI Taxonomy" id="194707"/>
    <lineage>
        <taxon>Eukaryota</taxon>
        <taxon>Viridiplantae</taxon>
        <taxon>Streptophyta</taxon>
        <taxon>Embryophyta</taxon>
        <taxon>Tracheophyta</taxon>
        <taxon>Spermatophyta</taxon>
        <taxon>Magnoliopsida</taxon>
        <taxon>eudicotyledons</taxon>
        <taxon>Gunneridae</taxon>
        <taxon>Pentapetalae</taxon>
        <taxon>Dilleniales</taxon>
        <taxon>Dilleniaceae</taxon>
        <taxon>Dillenia</taxon>
    </lineage>
</organism>
<dbReference type="EMBL" id="JBAMMX010000003">
    <property type="protein sequence ID" value="KAK6943435.1"/>
    <property type="molecule type" value="Genomic_DNA"/>
</dbReference>
<dbReference type="GO" id="GO:0016740">
    <property type="term" value="F:transferase activity"/>
    <property type="evidence" value="ECO:0007669"/>
    <property type="project" value="InterPro"/>
</dbReference>
<dbReference type="Proteomes" id="UP001370490">
    <property type="component" value="Unassembled WGS sequence"/>
</dbReference>
<sequence length="106" mass="12621">MAKKHPWVFKSRFYVLIAVVTVVVIVAVQCHRNARRAQRKEARLCRRFKWGPFNSSDAIYKEVEVPCSYEMALQTWSNWLEIHVNRTKTKLYFMSMSPTHERCSKL</sequence>
<keyword evidence="2" id="KW-0472">Membrane</keyword>